<dbReference type="RefSeq" id="WP_340935209.1">
    <property type="nucleotide sequence ID" value="NZ_CP150496.1"/>
</dbReference>
<evidence type="ECO:0000313" key="1">
    <source>
        <dbReference type="EMBL" id="WYW57034.1"/>
    </source>
</evidence>
<evidence type="ECO:0000313" key="2">
    <source>
        <dbReference type="Proteomes" id="UP001491088"/>
    </source>
</evidence>
<dbReference type="Proteomes" id="UP001491088">
    <property type="component" value="Chromosome"/>
</dbReference>
<name>A0ABZ2TXS3_9FLAO</name>
<organism evidence="1 2">
    <name type="scientific">Polaribacter marinaquae</name>
    <dbReference type="NCBI Taxonomy" id="1642819"/>
    <lineage>
        <taxon>Bacteria</taxon>
        <taxon>Pseudomonadati</taxon>
        <taxon>Bacteroidota</taxon>
        <taxon>Flavobacteriia</taxon>
        <taxon>Flavobacteriales</taxon>
        <taxon>Flavobacteriaceae</taxon>
    </lineage>
</organism>
<accession>A0ABZ2TXS3</accession>
<protein>
    <recommendedName>
        <fullName evidence="3">CBM2 domain-containing protein</fullName>
    </recommendedName>
</protein>
<evidence type="ECO:0008006" key="3">
    <source>
        <dbReference type="Google" id="ProtNLM"/>
    </source>
</evidence>
<gene>
    <name evidence="1" type="ORF">WG950_07245</name>
</gene>
<sequence>MSVIANIENEVKLGGGAQFWVYISPQNDTANVVKGWSVTFSQGSWSDTITSENPTKQIKTPNLSGDFNIEVTALNSSTNPPMRVNVPAQSGSKNVIGCNANCASFVGLIADEKPLMGGVNVKFWTTWDAMCSRG</sequence>
<keyword evidence="2" id="KW-1185">Reference proteome</keyword>
<dbReference type="EMBL" id="CP150496">
    <property type="protein sequence ID" value="WYW57034.1"/>
    <property type="molecule type" value="Genomic_DNA"/>
</dbReference>
<proteinExistence type="predicted"/>
<reference evidence="1 2" key="1">
    <citation type="submission" date="2024-03" db="EMBL/GenBank/DDBJ databases">
        <authorList>
            <person name="Cao K."/>
        </authorList>
    </citation>
    <scope>NUCLEOTIDE SEQUENCE [LARGE SCALE GENOMIC DNA]</scope>
    <source>
        <strain evidence="1 2">MCCC 1K00696</strain>
    </source>
</reference>